<dbReference type="WBParaSite" id="maker-unitig_21964-snap-gene-0.2-mRNA-1">
    <property type="protein sequence ID" value="maker-unitig_21964-snap-gene-0.2-mRNA-1"/>
    <property type="gene ID" value="maker-unitig_21964-snap-gene-0.2"/>
</dbReference>
<dbReference type="PROSITE" id="PS00018">
    <property type="entry name" value="EF_HAND_1"/>
    <property type="match status" value="1"/>
</dbReference>
<name>A0A1I8F627_9PLAT</name>
<keyword evidence="3" id="KW-1185">Reference proteome</keyword>
<dbReference type="SUPFAM" id="SSF47473">
    <property type="entry name" value="EF-hand"/>
    <property type="match status" value="1"/>
</dbReference>
<proteinExistence type="predicted"/>
<dbReference type="InterPro" id="IPR011992">
    <property type="entry name" value="EF-hand-dom_pair"/>
</dbReference>
<feature type="region of interest" description="Disordered" evidence="2">
    <location>
        <begin position="68"/>
        <end position="132"/>
    </location>
</feature>
<organism evidence="3 4">
    <name type="scientific">Macrostomum lignano</name>
    <dbReference type="NCBI Taxonomy" id="282301"/>
    <lineage>
        <taxon>Eukaryota</taxon>
        <taxon>Metazoa</taxon>
        <taxon>Spiralia</taxon>
        <taxon>Lophotrochozoa</taxon>
        <taxon>Platyhelminthes</taxon>
        <taxon>Rhabditophora</taxon>
        <taxon>Macrostomorpha</taxon>
        <taxon>Macrostomida</taxon>
        <taxon>Macrostomidae</taxon>
        <taxon>Macrostomum</taxon>
    </lineage>
</organism>
<keyword evidence="1" id="KW-0106">Calcium</keyword>
<dbReference type="Proteomes" id="UP000095280">
    <property type="component" value="Unplaced"/>
</dbReference>
<feature type="compositionally biased region" description="Polar residues" evidence="2">
    <location>
        <begin position="75"/>
        <end position="87"/>
    </location>
</feature>
<sequence length="370" mass="42033">LQQRRIRKKTAVTFALGISGRRRKRTEIAKQSHICLAISGRRLAIARRSQKAESSNLSCDLRPELQAHEIGKANNRPSGARTQTHGWNRQKAAAKATRRRQQQQAAREATSTGPSAPGPSLTQSIDPNRIPDEPWLENNWEINPEAYENLCRLYSDYFHRIHGGVIMKDQTKKVATTGTSSIKEFIRLMFFLSYASKEQLEETVFRIVSDGEDRVSVGQLIQMHCFRMQRPMSCHLINLISECDRSGSGLLDVYDFSRWRQLECTQRQPLRWSASAKRWTKPCWRRATCSPGPGTILDSSYAAHLRHEFSRLQKPGSLPLSLLRQHPARREQHCPGWPGSTNDDRDDDMHDAGVDSGVCGTAVYICGRRL</sequence>
<evidence type="ECO:0000256" key="1">
    <source>
        <dbReference type="ARBA" id="ARBA00022837"/>
    </source>
</evidence>
<evidence type="ECO:0000313" key="3">
    <source>
        <dbReference type="Proteomes" id="UP000095280"/>
    </source>
</evidence>
<reference evidence="4" key="1">
    <citation type="submission" date="2016-11" db="UniProtKB">
        <authorList>
            <consortium name="WormBaseParasite"/>
        </authorList>
    </citation>
    <scope>IDENTIFICATION</scope>
</reference>
<feature type="region of interest" description="Disordered" evidence="2">
    <location>
        <begin position="329"/>
        <end position="351"/>
    </location>
</feature>
<evidence type="ECO:0000256" key="2">
    <source>
        <dbReference type="SAM" id="MobiDB-lite"/>
    </source>
</evidence>
<accession>A0A1I8F627</accession>
<dbReference type="InterPro" id="IPR018247">
    <property type="entry name" value="EF_Hand_1_Ca_BS"/>
</dbReference>
<dbReference type="AlphaFoldDB" id="A0A1I8F627"/>
<evidence type="ECO:0000313" key="4">
    <source>
        <dbReference type="WBParaSite" id="maker-unitig_21964-snap-gene-0.2-mRNA-1"/>
    </source>
</evidence>
<protein>
    <submittedName>
        <fullName evidence="4">EF-hand domain-containing protein</fullName>
    </submittedName>
</protein>